<dbReference type="SUPFAM" id="SSF48371">
    <property type="entry name" value="ARM repeat"/>
    <property type="match status" value="2"/>
</dbReference>
<dbReference type="Gene3D" id="1.25.40.180">
    <property type="match status" value="2"/>
</dbReference>
<dbReference type="InterPro" id="IPR016024">
    <property type="entry name" value="ARM-type_fold"/>
</dbReference>
<dbReference type="AlphaFoldDB" id="A0A8H2XV86"/>
<dbReference type="GO" id="GO:0016281">
    <property type="term" value="C:eukaryotic translation initiation factor 4F complex"/>
    <property type="evidence" value="ECO:0007669"/>
    <property type="project" value="TreeGrafter"/>
</dbReference>
<dbReference type="PANTHER" id="PTHR23253:SF9">
    <property type="entry name" value="EUKARYOTIC TRANSLATION INITIATION FACTOR 4 GAMMA 2"/>
    <property type="match status" value="1"/>
</dbReference>
<dbReference type="EMBL" id="CAJMWS010000332">
    <property type="protein sequence ID" value="CAE6434930.1"/>
    <property type="molecule type" value="Genomic_DNA"/>
</dbReference>
<dbReference type="GO" id="GO:0003729">
    <property type="term" value="F:mRNA binding"/>
    <property type="evidence" value="ECO:0007669"/>
    <property type="project" value="TreeGrafter"/>
</dbReference>
<keyword evidence="2" id="KW-0396">Initiation factor</keyword>
<reference evidence="4" key="1">
    <citation type="submission" date="2021-01" db="EMBL/GenBank/DDBJ databases">
        <authorList>
            <person name="Kaushik A."/>
        </authorList>
    </citation>
    <scope>NUCLEOTIDE SEQUENCE</scope>
    <source>
        <strain evidence="4">AG1-1C</strain>
    </source>
</reference>
<evidence type="ECO:0000313" key="4">
    <source>
        <dbReference type="EMBL" id="CAE6434930.1"/>
    </source>
</evidence>
<dbReference type="GO" id="GO:0003743">
    <property type="term" value="F:translation initiation factor activity"/>
    <property type="evidence" value="ECO:0007669"/>
    <property type="project" value="UniProtKB-KW"/>
</dbReference>
<accession>A0A8H2XV86</accession>
<evidence type="ECO:0000313" key="5">
    <source>
        <dbReference type="Proteomes" id="UP000663846"/>
    </source>
</evidence>
<gene>
    <name evidence="4" type="ORF">RDB_LOCUS118740</name>
</gene>
<evidence type="ECO:0000256" key="2">
    <source>
        <dbReference type="ARBA" id="ARBA00022540"/>
    </source>
</evidence>
<comment type="caution">
    <text evidence="4">The sequence shown here is derived from an EMBL/GenBank/DDBJ whole genome shotgun (WGS) entry which is preliminary data.</text>
</comment>
<proteinExistence type="inferred from homology"/>
<evidence type="ECO:0000256" key="1">
    <source>
        <dbReference type="ARBA" id="ARBA00005775"/>
    </source>
</evidence>
<keyword evidence="3" id="KW-0648">Protein biosynthesis</keyword>
<comment type="similarity">
    <text evidence="1">Belongs to the eukaryotic initiation factor 4G family.</text>
</comment>
<evidence type="ECO:0008006" key="6">
    <source>
        <dbReference type="Google" id="ProtNLM"/>
    </source>
</evidence>
<feature type="non-terminal residue" evidence="4">
    <location>
        <position position="1"/>
    </location>
</feature>
<name>A0A8H2XV86_9AGAM</name>
<protein>
    <recommendedName>
        <fullName evidence="6">MIF4G domain-containing protein</fullName>
    </recommendedName>
</protein>
<dbReference type="Proteomes" id="UP000663846">
    <property type="component" value="Unassembled WGS sequence"/>
</dbReference>
<sequence>MVRNDTFSLQLLEWLLKQFQSEEDFDTVTRQLMALVLPLQGQSRADIYVHISQLIFEEYSKNPENHSAKLYAGLCHSLLLASAKHTSDVDTPNQAMEVHDHLFNICINSLPLASPFEITRPQKIIRPESYGGPDPKTDHAEASFSRNVKATELSIEAVFQLISNLFGYGLISVFQVYQCIFKVTKPMSTQSVKDALLGLCALLETHGHGLNTTPWKPEMEQLLKWAETTILEVNVDDHTWHRMEAFTADLRRSPNSKRLTNAQHRDLSLSPYSHFDEEGSAGNNYGVHGLEAIAGPPQPPSSHPTKILESNVLALLDKLKEGDFDRASDKIIEWVNRSEQEKGRTTLLQVVKLVFEKAKDEAAFSEMYARLCHKMMERVSPNVQDETIRNS</sequence>
<dbReference type="PANTHER" id="PTHR23253">
    <property type="entry name" value="EUKARYOTIC TRANSLATION INITIATION FACTOR 4 GAMMA"/>
    <property type="match status" value="1"/>
</dbReference>
<organism evidence="4 5">
    <name type="scientific">Rhizoctonia solani</name>
    <dbReference type="NCBI Taxonomy" id="456999"/>
    <lineage>
        <taxon>Eukaryota</taxon>
        <taxon>Fungi</taxon>
        <taxon>Dikarya</taxon>
        <taxon>Basidiomycota</taxon>
        <taxon>Agaricomycotina</taxon>
        <taxon>Agaricomycetes</taxon>
        <taxon>Cantharellales</taxon>
        <taxon>Ceratobasidiaceae</taxon>
        <taxon>Rhizoctonia</taxon>
    </lineage>
</organism>
<evidence type="ECO:0000256" key="3">
    <source>
        <dbReference type="ARBA" id="ARBA00022917"/>
    </source>
</evidence>